<dbReference type="EMBL" id="DXIQ01000084">
    <property type="protein sequence ID" value="HIV39735.1"/>
    <property type="molecule type" value="Genomic_DNA"/>
</dbReference>
<sequence>MEVRKLEKLFYPAIFHKAEEGGFWISFPDLPECFTEGEDMAQAYKMAVDALGLAIVSRKENQEEIPEATEIDKIDPGDGRVVIVEFDLLEYLKKHESKAVKKTLSIPKWLNEEAVAMGVNFSQVLQEALMAKISKKE</sequence>
<dbReference type="AlphaFoldDB" id="A0A9D1TG72"/>
<reference evidence="2" key="2">
    <citation type="submission" date="2021-04" db="EMBL/GenBank/DDBJ databases">
        <authorList>
            <person name="Gilroy R."/>
        </authorList>
    </citation>
    <scope>NUCLEOTIDE SEQUENCE</scope>
    <source>
        <strain evidence="2">CHK195-9823</strain>
    </source>
</reference>
<evidence type="ECO:0000313" key="2">
    <source>
        <dbReference type="EMBL" id="HIV39735.1"/>
    </source>
</evidence>
<proteinExistence type="predicted"/>
<dbReference type="InterPro" id="IPR051404">
    <property type="entry name" value="TA_system_antitoxin"/>
</dbReference>
<dbReference type="Pfam" id="PF15919">
    <property type="entry name" value="HicB_lk_antitox"/>
    <property type="match status" value="1"/>
</dbReference>
<comment type="caution">
    <text evidence="2">The sequence shown here is derived from an EMBL/GenBank/DDBJ whole genome shotgun (WGS) entry which is preliminary data.</text>
</comment>
<evidence type="ECO:0000259" key="1">
    <source>
        <dbReference type="Pfam" id="PF15919"/>
    </source>
</evidence>
<reference evidence="2" key="1">
    <citation type="journal article" date="2021" name="PeerJ">
        <title>Extensive microbial diversity within the chicken gut microbiome revealed by metagenomics and culture.</title>
        <authorList>
            <person name="Gilroy R."/>
            <person name="Ravi A."/>
            <person name="Getino M."/>
            <person name="Pursley I."/>
            <person name="Horton D.L."/>
            <person name="Alikhan N.F."/>
            <person name="Baker D."/>
            <person name="Gharbi K."/>
            <person name="Hall N."/>
            <person name="Watson M."/>
            <person name="Adriaenssens E.M."/>
            <person name="Foster-Nyarko E."/>
            <person name="Jarju S."/>
            <person name="Secka A."/>
            <person name="Antonio M."/>
            <person name="Oren A."/>
            <person name="Chaudhuri R.R."/>
            <person name="La Ragione R."/>
            <person name="Hildebrand F."/>
            <person name="Pallen M.J."/>
        </authorList>
    </citation>
    <scope>NUCLEOTIDE SEQUENCE</scope>
    <source>
        <strain evidence="2">CHK195-9823</strain>
    </source>
</reference>
<protein>
    <submittedName>
        <fullName evidence="2">Type II toxin-antitoxin system HicB family antitoxin</fullName>
    </submittedName>
</protein>
<feature type="domain" description="HicB-like antitoxin of toxin-antitoxin system" evidence="1">
    <location>
        <begin position="11"/>
        <end position="103"/>
    </location>
</feature>
<organism evidence="2 3">
    <name type="scientific">Candidatus Blautia stercorigallinarum</name>
    <dbReference type="NCBI Taxonomy" id="2838501"/>
    <lineage>
        <taxon>Bacteria</taxon>
        <taxon>Bacillati</taxon>
        <taxon>Bacillota</taxon>
        <taxon>Clostridia</taxon>
        <taxon>Lachnospirales</taxon>
        <taxon>Lachnospiraceae</taxon>
        <taxon>Blautia</taxon>
    </lineage>
</organism>
<dbReference type="PANTHER" id="PTHR34504:SF4">
    <property type="entry name" value="ANTITOXIN HICB"/>
    <property type="match status" value="1"/>
</dbReference>
<gene>
    <name evidence="2" type="ORF">H9747_12205</name>
</gene>
<dbReference type="InterPro" id="IPR035069">
    <property type="entry name" value="TTHA1013/TTHA0281-like"/>
</dbReference>
<dbReference type="Proteomes" id="UP000886814">
    <property type="component" value="Unassembled WGS sequence"/>
</dbReference>
<name>A0A9D1TG72_9FIRM</name>
<accession>A0A9D1TG72</accession>
<dbReference type="PANTHER" id="PTHR34504">
    <property type="entry name" value="ANTITOXIN HICB"/>
    <property type="match status" value="1"/>
</dbReference>
<evidence type="ECO:0000313" key="3">
    <source>
        <dbReference type="Proteomes" id="UP000886814"/>
    </source>
</evidence>
<dbReference type="SUPFAM" id="SSF143100">
    <property type="entry name" value="TTHA1013/TTHA0281-like"/>
    <property type="match status" value="1"/>
</dbReference>
<dbReference type="InterPro" id="IPR031807">
    <property type="entry name" value="HicB-like"/>
</dbReference>
<dbReference type="Gene3D" id="3.30.160.250">
    <property type="match status" value="1"/>
</dbReference>